<dbReference type="EMBL" id="KQ990142">
    <property type="protein sequence ID" value="KZV53603.1"/>
    <property type="molecule type" value="Genomic_DNA"/>
</dbReference>
<dbReference type="AlphaFoldDB" id="A0A2Z7D2I8"/>
<evidence type="ECO:0000313" key="4">
    <source>
        <dbReference type="Proteomes" id="UP000250235"/>
    </source>
</evidence>
<sequence>MTDRNLNFEIHKTCCYVSNSLNQVHKQDEPDHTAKLVSRRPAEQPSRSAEDQQTPKLVHQLGARVVWAELSSEAADQLRQNSVQLRDEVQQISANKDSSDVFRKTISYLISLSVHKPFKNTELLQLKDLRDQIALDPDQIAELLVQLKPDPVPVTCWFFK</sequence>
<protein>
    <submittedName>
        <fullName evidence="3">Calponiny domain containing protein</fullName>
    </submittedName>
</protein>
<gene>
    <name evidence="3" type="ORF">F511_38225</name>
</gene>
<feature type="compositionally biased region" description="Polar residues" evidence="2">
    <location>
        <begin position="45"/>
        <end position="55"/>
    </location>
</feature>
<evidence type="ECO:0000256" key="1">
    <source>
        <dbReference type="SAM" id="Coils"/>
    </source>
</evidence>
<evidence type="ECO:0000313" key="3">
    <source>
        <dbReference type="EMBL" id="KZV53603.1"/>
    </source>
</evidence>
<reference evidence="3 4" key="1">
    <citation type="journal article" date="2015" name="Proc. Natl. Acad. Sci. U.S.A.">
        <title>The resurrection genome of Boea hygrometrica: A blueprint for survival of dehydration.</title>
        <authorList>
            <person name="Xiao L."/>
            <person name="Yang G."/>
            <person name="Zhang L."/>
            <person name="Yang X."/>
            <person name="Zhao S."/>
            <person name="Ji Z."/>
            <person name="Zhou Q."/>
            <person name="Hu M."/>
            <person name="Wang Y."/>
            <person name="Chen M."/>
            <person name="Xu Y."/>
            <person name="Jin H."/>
            <person name="Xiao X."/>
            <person name="Hu G."/>
            <person name="Bao F."/>
            <person name="Hu Y."/>
            <person name="Wan P."/>
            <person name="Li L."/>
            <person name="Deng X."/>
            <person name="Kuang T."/>
            <person name="Xiang C."/>
            <person name="Zhu J.K."/>
            <person name="Oliver M.J."/>
            <person name="He Y."/>
        </authorList>
    </citation>
    <scope>NUCLEOTIDE SEQUENCE [LARGE SCALE GENOMIC DNA]</scope>
    <source>
        <strain evidence="4">cv. XS01</strain>
    </source>
</reference>
<feature type="region of interest" description="Disordered" evidence="2">
    <location>
        <begin position="36"/>
        <end position="55"/>
    </location>
</feature>
<keyword evidence="4" id="KW-1185">Reference proteome</keyword>
<accession>A0A2Z7D2I8</accession>
<feature type="coiled-coil region" evidence="1">
    <location>
        <begin position="68"/>
        <end position="95"/>
    </location>
</feature>
<keyword evidence="1" id="KW-0175">Coiled coil</keyword>
<dbReference type="Proteomes" id="UP000250235">
    <property type="component" value="Unassembled WGS sequence"/>
</dbReference>
<name>A0A2Z7D2I8_9LAMI</name>
<organism evidence="3 4">
    <name type="scientific">Dorcoceras hygrometricum</name>
    <dbReference type="NCBI Taxonomy" id="472368"/>
    <lineage>
        <taxon>Eukaryota</taxon>
        <taxon>Viridiplantae</taxon>
        <taxon>Streptophyta</taxon>
        <taxon>Embryophyta</taxon>
        <taxon>Tracheophyta</taxon>
        <taxon>Spermatophyta</taxon>
        <taxon>Magnoliopsida</taxon>
        <taxon>eudicotyledons</taxon>
        <taxon>Gunneridae</taxon>
        <taxon>Pentapetalae</taxon>
        <taxon>asterids</taxon>
        <taxon>lamiids</taxon>
        <taxon>Lamiales</taxon>
        <taxon>Gesneriaceae</taxon>
        <taxon>Didymocarpoideae</taxon>
        <taxon>Trichosporeae</taxon>
        <taxon>Loxocarpinae</taxon>
        <taxon>Dorcoceras</taxon>
    </lineage>
</organism>
<evidence type="ECO:0000256" key="2">
    <source>
        <dbReference type="SAM" id="MobiDB-lite"/>
    </source>
</evidence>
<proteinExistence type="predicted"/>